<organism evidence="1 2">
    <name type="scientific">Salsuginibacillus halophilus</name>
    <dbReference type="NCBI Taxonomy" id="517424"/>
    <lineage>
        <taxon>Bacteria</taxon>
        <taxon>Bacillati</taxon>
        <taxon>Bacillota</taxon>
        <taxon>Bacilli</taxon>
        <taxon>Bacillales</taxon>
        <taxon>Bacillaceae</taxon>
        <taxon>Salsuginibacillus</taxon>
    </lineage>
</organism>
<dbReference type="PANTHER" id="PTHR48098">
    <property type="entry name" value="ENTEROCHELIN ESTERASE-RELATED"/>
    <property type="match status" value="1"/>
</dbReference>
<evidence type="ECO:0000313" key="1">
    <source>
        <dbReference type="EMBL" id="PSL50890.1"/>
    </source>
</evidence>
<dbReference type="EMBL" id="PYAV01000002">
    <property type="protein sequence ID" value="PSL50890.1"/>
    <property type="molecule type" value="Genomic_DNA"/>
</dbReference>
<dbReference type="PANTHER" id="PTHR48098:SF3">
    <property type="entry name" value="IRON(III) ENTEROBACTIN ESTERASE"/>
    <property type="match status" value="1"/>
</dbReference>
<dbReference type="RefSeq" id="WP_106587609.1">
    <property type="nucleotide sequence ID" value="NZ_PYAV01000002.1"/>
</dbReference>
<evidence type="ECO:0000313" key="2">
    <source>
        <dbReference type="Proteomes" id="UP000242310"/>
    </source>
</evidence>
<comment type="caution">
    <text evidence="1">The sequence shown here is derived from an EMBL/GenBank/DDBJ whole genome shotgun (WGS) entry which is preliminary data.</text>
</comment>
<sequence length="238" mass="27068">MEGEMTTLSLESAALQRTIDVQLYIPPNYNDLYTYHLAIAQDGQDYFQFGKIARKCEQLILDEAGDEVIVAGVPYPDVTTRRHWFHPVYGEQDAYLTFLTQELVPALEARFHTHEVASGRTLMGDSLAGTISLAACLRYRHCFARAILQSPYVDDDVINEVKKAPAFPAFEVYHIVGDNETNVKTTDGKHIDFVTPNEELSTILNEKAGRYSFEKKSGGHNWKLWDPDLLQALRYMFK</sequence>
<dbReference type="SUPFAM" id="SSF53474">
    <property type="entry name" value="alpha/beta-Hydrolases"/>
    <property type="match status" value="1"/>
</dbReference>
<name>A0A2P8HXE2_9BACI</name>
<dbReference type="Proteomes" id="UP000242310">
    <property type="component" value="Unassembled WGS sequence"/>
</dbReference>
<dbReference type="AlphaFoldDB" id="A0A2P8HXE2"/>
<dbReference type="Pfam" id="PF00756">
    <property type="entry name" value="Esterase"/>
    <property type="match status" value="1"/>
</dbReference>
<accession>A0A2P8HXE2</accession>
<dbReference type="InterPro" id="IPR029058">
    <property type="entry name" value="AB_hydrolase_fold"/>
</dbReference>
<keyword evidence="2" id="KW-1185">Reference proteome</keyword>
<dbReference type="Gene3D" id="3.40.50.1820">
    <property type="entry name" value="alpha/beta hydrolase"/>
    <property type="match status" value="1"/>
</dbReference>
<dbReference type="InterPro" id="IPR000801">
    <property type="entry name" value="Esterase-like"/>
</dbReference>
<protein>
    <submittedName>
        <fullName evidence="1">Enterochelin esterase family protein</fullName>
    </submittedName>
</protein>
<reference evidence="1 2" key="1">
    <citation type="submission" date="2018-03" db="EMBL/GenBank/DDBJ databases">
        <title>Genomic Encyclopedia of Type Strains, Phase III (KMG-III): the genomes of soil and plant-associated and newly described type strains.</title>
        <authorList>
            <person name="Whitman W."/>
        </authorList>
    </citation>
    <scope>NUCLEOTIDE SEQUENCE [LARGE SCALE GENOMIC DNA]</scope>
    <source>
        <strain evidence="1 2">CGMCC 1.07653</strain>
    </source>
</reference>
<proteinExistence type="predicted"/>
<dbReference type="InterPro" id="IPR050583">
    <property type="entry name" value="Mycobacterial_A85_antigen"/>
</dbReference>
<gene>
    <name evidence="1" type="ORF">B0H94_102167</name>
</gene>
<dbReference type="OrthoDB" id="9803578at2"/>